<evidence type="ECO:0000313" key="4">
    <source>
        <dbReference type="Proteomes" id="UP000006906"/>
    </source>
</evidence>
<dbReference type="EMBL" id="CM008963">
    <property type="protein sequence ID" value="PNW87421.1"/>
    <property type="molecule type" value="Genomic_DNA"/>
</dbReference>
<feature type="coiled-coil region" evidence="1">
    <location>
        <begin position="447"/>
        <end position="488"/>
    </location>
</feature>
<feature type="compositionally biased region" description="Low complexity" evidence="2">
    <location>
        <begin position="488"/>
        <end position="503"/>
    </location>
</feature>
<feature type="compositionally biased region" description="Polar residues" evidence="2">
    <location>
        <begin position="278"/>
        <end position="287"/>
    </location>
</feature>
<feature type="region of interest" description="Disordered" evidence="2">
    <location>
        <begin position="795"/>
        <end position="817"/>
    </location>
</feature>
<feature type="region of interest" description="Disordered" evidence="2">
    <location>
        <begin position="381"/>
        <end position="404"/>
    </location>
</feature>
<reference evidence="3 4" key="1">
    <citation type="journal article" date="2007" name="Science">
        <title>The Chlamydomonas genome reveals the evolution of key animal and plant functions.</title>
        <authorList>
            <person name="Merchant S.S."/>
            <person name="Prochnik S.E."/>
            <person name="Vallon O."/>
            <person name="Harris E.H."/>
            <person name="Karpowicz S.J."/>
            <person name="Witman G.B."/>
            <person name="Terry A."/>
            <person name="Salamov A."/>
            <person name="Fritz-Laylin L.K."/>
            <person name="Marechal-Drouard L."/>
            <person name="Marshall W.F."/>
            <person name="Qu L.H."/>
            <person name="Nelson D.R."/>
            <person name="Sanderfoot A.A."/>
            <person name="Spalding M.H."/>
            <person name="Kapitonov V.V."/>
            <person name="Ren Q."/>
            <person name="Ferris P."/>
            <person name="Lindquist E."/>
            <person name="Shapiro H."/>
            <person name="Lucas S.M."/>
            <person name="Grimwood J."/>
            <person name="Schmutz J."/>
            <person name="Cardol P."/>
            <person name="Cerutti H."/>
            <person name="Chanfreau G."/>
            <person name="Chen C.L."/>
            <person name="Cognat V."/>
            <person name="Croft M.T."/>
            <person name="Dent R."/>
            <person name="Dutcher S."/>
            <person name="Fernandez E."/>
            <person name="Fukuzawa H."/>
            <person name="Gonzalez-Ballester D."/>
            <person name="Gonzalez-Halphen D."/>
            <person name="Hallmann A."/>
            <person name="Hanikenne M."/>
            <person name="Hippler M."/>
            <person name="Inwood W."/>
            <person name="Jabbari K."/>
            <person name="Kalanon M."/>
            <person name="Kuras R."/>
            <person name="Lefebvre P.A."/>
            <person name="Lemaire S.D."/>
            <person name="Lobanov A.V."/>
            <person name="Lohr M."/>
            <person name="Manuell A."/>
            <person name="Meier I."/>
            <person name="Mets L."/>
            <person name="Mittag M."/>
            <person name="Mittelmeier T."/>
            <person name="Moroney J.V."/>
            <person name="Moseley J."/>
            <person name="Napoli C."/>
            <person name="Nedelcu A.M."/>
            <person name="Niyogi K."/>
            <person name="Novoselov S.V."/>
            <person name="Paulsen I.T."/>
            <person name="Pazour G."/>
            <person name="Purton S."/>
            <person name="Ral J.P."/>
            <person name="Riano-Pachon D.M."/>
            <person name="Riekhof W."/>
            <person name="Rymarquis L."/>
            <person name="Schroda M."/>
            <person name="Stern D."/>
            <person name="Umen J."/>
            <person name="Willows R."/>
            <person name="Wilson N."/>
            <person name="Zimmer S.L."/>
            <person name="Allmer J."/>
            <person name="Balk J."/>
            <person name="Bisova K."/>
            <person name="Chen C.J."/>
            <person name="Elias M."/>
            <person name="Gendler K."/>
            <person name="Hauser C."/>
            <person name="Lamb M.R."/>
            <person name="Ledford H."/>
            <person name="Long J.C."/>
            <person name="Minagawa J."/>
            <person name="Page M.D."/>
            <person name="Pan J."/>
            <person name="Pootakham W."/>
            <person name="Roje S."/>
            <person name="Rose A."/>
            <person name="Stahlberg E."/>
            <person name="Terauchi A.M."/>
            <person name="Yang P."/>
            <person name="Ball S."/>
            <person name="Bowler C."/>
            <person name="Dieckmann C.L."/>
            <person name="Gladyshev V.N."/>
            <person name="Green P."/>
            <person name="Jorgensen R."/>
            <person name="Mayfield S."/>
            <person name="Mueller-Roeber B."/>
            <person name="Rajamani S."/>
            <person name="Sayre R.T."/>
            <person name="Brokstein P."/>
            <person name="Dubchak I."/>
            <person name="Goodstein D."/>
            <person name="Hornick L."/>
            <person name="Huang Y.W."/>
            <person name="Jhaveri J."/>
            <person name="Luo Y."/>
            <person name="Martinez D."/>
            <person name="Ngau W.C."/>
            <person name="Otillar B."/>
            <person name="Poliakov A."/>
            <person name="Porter A."/>
            <person name="Szajkowski L."/>
            <person name="Werner G."/>
            <person name="Zhou K."/>
            <person name="Grigoriev I.V."/>
            <person name="Rokhsar D.S."/>
            <person name="Grossman A.R."/>
        </authorList>
    </citation>
    <scope>NUCLEOTIDE SEQUENCE [LARGE SCALE GENOMIC DNA]</scope>
    <source>
        <strain evidence="4">CC-503</strain>
    </source>
</reference>
<feature type="compositionally biased region" description="Low complexity" evidence="2">
    <location>
        <begin position="176"/>
        <end position="190"/>
    </location>
</feature>
<feature type="coiled-coil region" evidence="1">
    <location>
        <begin position="723"/>
        <end position="750"/>
    </location>
</feature>
<dbReference type="AlphaFoldDB" id="A0A2K3E3R6"/>
<proteinExistence type="predicted"/>
<dbReference type="Proteomes" id="UP000006906">
    <property type="component" value="Chromosome 2"/>
</dbReference>
<dbReference type="PANTHER" id="PTHR45615:SF80">
    <property type="entry name" value="GRIP DOMAIN-CONTAINING PROTEIN"/>
    <property type="match status" value="1"/>
</dbReference>
<evidence type="ECO:0000256" key="2">
    <source>
        <dbReference type="SAM" id="MobiDB-lite"/>
    </source>
</evidence>
<feature type="compositionally biased region" description="Basic and acidic residues" evidence="2">
    <location>
        <begin position="385"/>
        <end position="395"/>
    </location>
</feature>
<feature type="region of interest" description="Disordered" evidence="2">
    <location>
        <begin position="131"/>
        <end position="159"/>
    </location>
</feature>
<keyword evidence="4" id="KW-1185">Reference proteome</keyword>
<feature type="region of interest" description="Disordered" evidence="2">
    <location>
        <begin position="488"/>
        <end position="557"/>
    </location>
</feature>
<protein>
    <submittedName>
        <fullName evidence="3">Uncharacterized protein</fullName>
    </submittedName>
</protein>
<feature type="compositionally biased region" description="Low complexity" evidence="2">
    <location>
        <begin position="519"/>
        <end position="552"/>
    </location>
</feature>
<feature type="region of interest" description="Disordered" evidence="2">
    <location>
        <begin position="171"/>
        <end position="210"/>
    </location>
</feature>
<dbReference type="STRING" id="3055.A0A2K3E3R6"/>
<keyword evidence="1" id="KW-0175">Coiled coil</keyword>
<feature type="region of interest" description="Disordered" evidence="2">
    <location>
        <begin position="255"/>
        <end position="306"/>
    </location>
</feature>
<dbReference type="KEGG" id="cre:CHLRE_02g146100v5"/>
<sequence length="850" mass="87400">MSQGHNMFEGEASPAGAQNAFLSERLVQIQAVYHAQLKMSQDLSQRLDTMASQAVTMQGVLVQALEKLGSGKRQRVDSPRQRQSPFTVQLGTAPSLTGCTTATVDAKLLPDLPSSTSSLHVGACQQLTATSSGSLSWGAPCAAATTDSGSDGGCGAGAASNAAPTTVASMGLHCYSPPNQIQSQQPQLDRQQPRPQPHQQRPQQQQAAAPCGSWTGMCAAPPVERQLSSATFYGGAAVDSRAAVMGALHSTPALPAAPAAGSCSPATSPCSPQMPASRCNSGCTSDGTKAPSPLKPLQTQQTPVPHGLCAYSSGNAEFSPLAPRAPTMSGLLPLPMLRPLSAAAAAGALGPSGGSGGAFKAYPAGTCSGSMGGIPTVTNLTAARNRNDPPKRKADAPLAEPEPPAAALVPLPQLLALHRQPSMQQAALSPVAAAAATGDDGSSSLALSLATAATAEMQRQLEETQQENERLMRQQELHQQQLQVLREQQRQRNAAATAQTQRNSSHGGLKQGAKKDARSSTSSAASTSKGGKGRAAPGAQRQQQQQGVGPRGTITAMHHPATFSPAYFSNPHVLMQLQTQQQQQSAFAGSAAPRMADAACHQGRSANNWEPPPVAGAAVTVASPLSRFASGELNRTSSLGLVMAPAVSRVVPAPSAVPVAAFATTSPSNMMPGAAPPVAAPAADVPGAAASLVATGGMQGTAVAAAVPSLTPAAAAELQQSTAAASLRHLQQLQQQIAELQQQIAQQAAAHVQQQALQQQPQPLQYAATQALLPQYVPAQAQYVSAQPQPLQQQLMQPLQQQQQQPQPLAQQQTQQQVPNGGWGHCFVMDEAVEADAAAEVLGLGLFMDV</sequence>
<feature type="compositionally biased region" description="Low complexity" evidence="2">
    <location>
        <begin position="255"/>
        <end position="271"/>
    </location>
</feature>
<gene>
    <name evidence="3" type="ORF">CHLRE_02g146100v5</name>
</gene>
<dbReference type="OrthoDB" id="10685647at2759"/>
<evidence type="ECO:0000256" key="1">
    <source>
        <dbReference type="SAM" id="Coils"/>
    </source>
</evidence>
<dbReference type="Gramene" id="PNW87421">
    <property type="protein sequence ID" value="PNW87421"/>
    <property type="gene ID" value="CHLRE_02g146100v5"/>
</dbReference>
<dbReference type="PANTHER" id="PTHR45615">
    <property type="entry name" value="MYOSIN HEAVY CHAIN, NON-MUSCLE"/>
    <property type="match status" value="1"/>
</dbReference>
<evidence type="ECO:0000313" key="3">
    <source>
        <dbReference type="EMBL" id="PNW87421.1"/>
    </source>
</evidence>
<feature type="compositionally biased region" description="Low complexity" evidence="2">
    <location>
        <begin position="197"/>
        <end position="210"/>
    </location>
</feature>
<dbReference type="GeneID" id="66052644"/>
<dbReference type="RefSeq" id="XP_042927718.1">
    <property type="nucleotide sequence ID" value="XM_043060313.1"/>
</dbReference>
<organism evidence="3 4">
    <name type="scientific">Chlamydomonas reinhardtii</name>
    <name type="common">Chlamydomonas smithii</name>
    <dbReference type="NCBI Taxonomy" id="3055"/>
    <lineage>
        <taxon>Eukaryota</taxon>
        <taxon>Viridiplantae</taxon>
        <taxon>Chlorophyta</taxon>
        <taxon>core chlorophytes</taxon>
        <taxon>Chlorophyceae</taxon>
        <taxon>CS clade</taxon>
        <taxon>Chlamydomonadales</taxon>
        <taxon>Chlamydomonadaceae</taxon>
        <taxon>Chlamydomonas</taxon>
    </lineage>
</organism>
<name>A0A2K3E3R6_CHLRE</name>
<accession>A0A2K3E3R6</accession>
<dbReference type="InParanoid" id="A0A2K3E3R6"/>